<sequence length="64" mass="6993">MGGMDLHDALGKPGGKLWKARTMVVPHGDHHLVGLQLAEGSKQRKPAVALHYPLDVDPFAQWGR</sequence>
<proteinExistence type="predicted"/>
<protein>
    <submittedName>
        <fullName evidence="1">Uncharacterized protein</fullName>
    </submittedName>
</protein>
<reference evidence="1 2" key="1">
    <citation type="submission" date="2018-06" db="EMBL/GenBank/DDBJ databases">
        <authorList>
            <consortium name="Pathogen Informatics"/>
            <person name="Doyle S."/>
        </authorList>
    </citation>
    <scope>NUCLEOTIDE SEQUENCE [LARGE SCALE GENOMIC DNA]</scope>
    <source>
        <strain evidence="1 2">NCTC9128</strain>
    </source>
</reference>
<dbReference type="EMBL" id="UAWN01000002">
    <property type="protein sequence ID" value="SQC05823.1"/>
    <property type="molecule type" value="Genomic_DNA"/>
</dbReference>
<evidence type="ECO:0000313" key="2">
    <source>
        <dbReference type="Proteomes" id="UP000251088"/>
    </source>
</evidence>
<evidence type="ECO:0000313" key="1">
    <source>
        <dbReference type="EMBL" id="SQC05823.1"/>
    </source>
</evidence>
<organism evidence="1 2">
    <name type="scientific">Klebsiella pneumoniae</name>
    <dbReference type="NCBI Taxonomy" id="573"/>
    <lineage>
        <taxon>Bacteria</taxon>
        <taxon>Pseudomonadati</taxon>
        <taxon>Pseudomonadota</taxon>
        <taxon>Gammaproteobacteria</taxon>
        <taxon>Enterobacterales</taxon>
        <taxon>Enterobacteriaceae</taxon>
        <taxon>Klebsiella/Raoultella group</taxon>
        <taxon>Klebsiella</taxon>
        <taxon>Klebsiella pneumoniae complex</taxon>
    </lineage>
</organism>
<name>A0A2X3BYK5_KLEPN</name>
<accession>A0A2X3BYK5</accession>
<dbReference type="Proteomes" id="UP000251088">
    <property type="component" value="Unassembled WGS sequence"/>
</dbReference>
<gene>
    <name evidence="1" type="ORF">NCTC9128_00406</name>
</gene>
<dbReference type="AlphaFoldDB" id="A0A2X3BYK5"/>